<feature type="region of interest" description="Disordered" evidence="5">
    <location>
        <begin position="1"/>
        <end position="29"/>
    </location>
</feature>
<keyword evidence="3" id="KW-1133">Transmembrane helix</keyword>
<dbReference type="InterPro" id="IPR045238">
    <property type="entry name" value="Tim23-like"/>
</dbReference>
<reference evidence="6" key="1">
    <citation type="submission" date="2021-01" db="EMBL/GenBank/DDBJ databases">
        <authorList>
            <person name="Corre E."/>
            <person name="Pelletier E."/>
            <person name="Niang G."/>
            <person name="Scheremetjew M."/>
            <person name="Finn R."/>
            <person name="Kale V."/>
            <person name="Holt S."/>
            <person name="Cochrane G."/>
            <person name="Meng A."/>
            <person name="Brown T."/>
            <person name="Cohen L."/>
        </authorList>
    </citation>
    <scope>NUCLEOTIDE SEQUENCE</scope>
    <source>
        <strain evidence="6">RCC3387</strain>
    </source>
</reference>
<protein>
    <recommendedName>
        <fullName evidence="7">Mitochondrial import inner membrane translocase subunit TIM23</fullName>
    </recommendedName>
</protein>
<evidence type="ECO:0000256" key="5">
    <source>
        <dbReference type="SAM" id="MobiDB-lite"/>
    </source>
</evidence>
<organism evidence="6">
    <name type="scientific">Zooxanthella nutricula</name>
    <dbReference type="NCBI Taxonomy" id="1333877"/>
    <lineage>
        <taxon>Eukaryota</taxon>
        <taxon>Sar</taxon>
        <taxon>Alveolata</taxon>
        <taxon>Dinophyceae</taxon>
        <taxon>Peridiniales</taxon>
        <taxon>Peridiniales incertae sedis</taxon>
        <taxon>Zooxanthella</taxon>
    </lineage>
</organism>
<evidence type="ECO:0000313" key="6">
    <source>
        <dbReference type="EMBL" id="CAD9529929.1"/>
    </source>
</evidence>
<evidence type="ECO:0000256" key="4">
    <source>
        <dbReference type="ARBA" id="ARBA00023136"/>
    </source>
</evidence>
<evidence type="ECO:0000256" key="1">
    <source>
        <dbReference type="ARBA" id="ARBA00004141"/>
    </source>
</evidence>
<name>A0A7S2NAZ9_9DINO</name>
<evidence type="ECO:0000256" key="2">
    <source>
        <dbReference type="ARBA" id="ARBA00022692"/>
    </source>
</evidence>
<evidence type="ECO:0000256" key="3">
    <source>
        <dbReference type="ARBA" id="ARBA00022989"/>
    </source>
</evidence>
<keyword evidence="4" id="KW-0472">Membrane</keyword>
<evidence type="ECO:0008006" key="7">
    <source>
        <dbReference type="Google" id="ProtNLM"/>
    </source>
</evidence>
<accession>A0A7S2NAZ9</accession>
<dbReference type="Pfam" id="PF02466">
    <property type="entry name" value="Tim17"/>
    <property type="match status" value="1"/>
</dbReference>
<sequence>MSDYLSSGGVQTPDILRNTPRRAEAPSSRDELYLEGYGRQFGEKMTYSVGLTYGLGIFSGGFYGAMLGVRQGGATSKLFINSVLNSSTRYGPALGNQSAIITMFYVSFHGLISWLRGEEDTGNAAAAGLLAGGFYKVAARSWQPVAKYAVVSAGVFTGLDTLVRGGHL</sequence>
<dbReference type="PANTHER" id="PTHR15371">
    <property type="entry name" value="TIM23"/>
    <property type="match status" value="1"/>
</dbReference>
<gene>
    <name evidence="6" type="ORF">BRAN1462_LOCUS12267</name>
</gene>
<dbReference type="AlphaFoldDB" id="A0A7S2NAZ9"/>
<keyword evidence="2" id="KW-0812">Transmembrane</keyword>
<dbReference type="GO" id="GO:0008320">
    <property type="term" value="F:protein transmembrane transporter activity"/>
    <property type="evidence" value="ECO:0007669"/>
    <property type="project" value="TreeGrafter"/>
</dbReference>
<dbReference type="PANTHER" id="PTHR15371:SF0">
    <property type="entry name" value="SD19278P"/>
    <property type="match status" value="1"/>
</dbReference>
<feature type="compositionally biased region" description="Polar residues" evidence="5">
    <location>
        <begin position="1"/>
        <end position="10"/>
    </location>
</feature>
<proteinExistence type="predicted"/>
<comment type="subcellular location">
    <subcellularLocation>
        <location evidence="1">Membrane</location>
        <topology evidence="1">Multi-pass membrane protein</topology>
    </subcellularLocation>
</comment>
<dbReference type="EMBL" id="HBGW01019392">
    <property type="protein sequence ID" value="CAD9529929.1"/>
    <property type="molecule type" value="Transcribed_RNA"/>
</dbReference>
<dbReference type="GO" id="GO:0030150">
    <property type="term" value="P:protein import into mitochondrial matrix"/>
    <property type="evidence" value="ECO:0007669"/>
    <property type="project" value="TreeGrafter"/>
</dbReference>
<dbReference type="GO" id="GO:0005744">
    <property type="term" value="C:TIM23 mitochondrial import inner membrane translocase complex"/>
    <property type="evidence" value="ECO:0007669"/>
    <property type="project" value="TreeGrafter"/>
</dbReference>